<comment type="caution">
    <text evidence="2">The sequence shown here is derived from an EMBL/GenBank/DDBJ whole genome shotgun (WGS) entry which is preliminary data.</text>
</comment>
<dbReference type="Pfam" id="PF22564">
    <property type="entry name" value="HAAS"/>
    <property type="match status" value="1"/>
</dbReference>
<feature type="transmembrane region" description="Helical" evidence="1">
    <location>
        <begin position="102"/>
        <end position="121"/>
    </location>
</feature>
<sequence>MTKNEFIRELREALDGTVFPSVVEDNIRYYESYFRSQISQGKTEQEVCDELGSPRLLARSIAEANGGQEEYGYYKETVDESTDWSEEPRVKTRVFDLNSWKVKLGCLVSVIIMLLILYMILHVFTAVIVFFGPVILAVLIIYLIYRMVKR</sequence>
<evidence type="ECO:0000313" key="3">
    <source>
        <dbReference type="Proteomes" id="UP000823904"/>
    </source>
</evidence>
<reference evidence="2" key="2">
    <citation type="submission" date="2021-04" db="EMBL/GenBank/DDBJ databases">
        <authorList>
            <person name="Gilroy R."/>
        </authorList>
    </citation>
    <scope>NUCLEOTIDE SEQUENCE</scope>
    <source>
        <strain evidence="2">ChiSjej3B21-8574</strain>
    </source>
</reference>
<keyword evidence="1" id="KW-1133">Transmembrane helix</keyword>
<accession>A0A9D2TAL8</accession>
<evidence type="ECO:0000313" key="2">
    <source>
        <dbReference type="EMBL" id="HJC51210.1"/>
    </source>
</evidence>
<keyword evidence="1" id="KW-0812">Transmembrane</keyword>
<dbReference type="AlphaFoldDB" id="A0A9D2TAL8"/>
<feature type="transmembrane region" description="Helical" evidence="1">
    <location>
        <begin position="127"/>
        <end position="145"/>
    </location>
</feature>
<keyword evidence="1" id="KW-0472">Membrane</keyword>
<name>A0A9D2TAL8_9FIRM</name>
<dbReference type="Proteomes" id="UP000823904">
    <property type="component" value="Unassembled WGS sequence"/>
</dbReference>
<dbReference type="EMBL" id="DWWD01000046">
    <property type="protein sequence ID" value="HJC51210.1"/>
    <property type="molecule type" value="Genomic_DNA"/>
</dbReference>
<gene>
    <name evidence="2" type="ORF">H9754_11715</name>
</gene>
<protein>
    <submittedName>
        <fullName evidence="2">DUF1700 domain-containing protein</fullName>
    </submittedName>
</protein>
<organism evidence="2 3">
    <name type="scientific">Candidatus Anaerostipes avistercoris</name>
    <dbReference type="NCBI Taxonomy" id="2838462"/>
    <lineage>
        <taxon>Bacteria</taxon>
        <taxon>Bacillati</taxon>
        <taxon>Bacillota</taxon>
        <taxon>Clostridia</taxon>
        <taxon>Lachnospirales</taxon>
        <taxon>Lachnospiraceae</taxon>
        <taxon>Anaerostipes</taxon>
    </lineage>
</organism>
<proteinExistence type="predicted"/>
<reference evidence="2" key="1">
    <citation type="journal article" date="2021" name="PeerJ">
        <title>Extensive microbial diversity within the chicken gut microbiome revealed by metagenomics and culture.</title>
        <authorList>
            <person name="Gilroy R."/>
            <person name="Ravi A."/>
            <person name="Getino M."/>
            <person name="Pursley I."/>
            <person name="Horton D.L."/>
            <person name="Alikhan N.F."/>
            <person name="Baker D."/>
            <person name="Gharbi K."/>
            <person name="Hall N."/>
            <person name="Watson M."/>
            <person name="Adriaenssens E.M."/>
            <person name="Foster-Nyarko E."/>
            <person name="Jarju S."/>
            <person name="Secka A."/>
            <person name="Antonio M."/>
            <person name="Oren A."/>
            <person name="Chaudhuri R.R."/>
            <person name="La Ragione R."/>
            <person name="Hildebrand F."/>
            <person name="Pallen M.J."/>
        </authorList>
    </citation>
    <scope>NUCLEOTIDE SEQUENCE</scope>
    <source>
        <strain evidence="2">ChiSjej3B21-8574</strain>
    </source>
</reference>
<evidence type="ECO:0000256" key="1">
    <source>
        <dbReference type="SAM" id="Phobius"/>
    </source>
</evidence>